<keyword evidence="1" id="KW-0472">Membrane</keyword>
<evidence type="ECO:0000313" key="2">
    <source>
        <dbReference type="EMBL" id="GFZ01969.1"/>
    </source>
</evidence>
<sequence>MPRPSSNQSCHGGLNVAFINIRYNILQQQHIPIFRNTFLALFVPVILNFLELKYQGKDFSPFQTHPRMMRVAVVSLLLYCFAYDFEKRLCSPAYAHIVRSGRAVFGSLLSVSLASVPFQDSVCVALFFVYILFSNWEILNHRVKGMCNWLQRRMNRRNLLPV</sequence>
<protein>
    <submittedName>
        <fullName evidence="2">Uncharacterized protein</fullName>
    </submittedName>
</protein>
<feature type="transmembrane region" description="Helical" evidence="1">
    <location>
        <begin position="105"/>
        <end position="133"/>
    </location>
</feature>
<dbReference type="OrthoDB" id="1161747at2759"/>
<feature type="transmembrane region" description="Helical" evidence="1">
    <location>
        <begin position="33"/>
        <end position="52"/>
    </location>
</feature>
<name>A0A7J0FTD8_9ERIC</name>
<dbReference type="PANTHER" id="PTHR34115:SF5">
    <property type="entry name" value="PROTEIN, PUTATIVE-RELATED"/>
    <property type="match status" value="1"/>
</dbReference>
<dbReference type="AlphaFoldDB" id="A0A7J0FTD8"/>
<keyword evidence="1" id="KW-1133">Transmembrane helix</keyword>
<proteinExistence type="predicted"/>
<keyword evidence="1" id="KW-0812">Transmembrane</keyword>
<reference evidence="2 3" key="1">
    <citation type="submission" date="2019-07" db="EMBL/GenBank/DDBJ databases">
        <title>De Novo Assembly of kiwifruit Actinidia rufa.</title>
        <authorList>
            <person name="Sugita-Konishi S."/>
            <person name="Sato K."/>
            <person name="Mori E."/>
            <person name="Abe Y."/>
            <person name="Kisaki G."/>
            <person name="Hamano K."/>
            <person name="Suezawa K."/>
            <person name="Otani M."/>
            <person name="Fukuda T."/>
            <person name="Manabe T."/>
            <person name="Gomi K."/>
            <person name="Tabuchi M."/>
            <person name="Akimitsu K."/>
            <person name="Kataoka I."/>
        </authorList>
    </citation>
    <scope>NUCLEOTIDE SEQUENCE [LARGE SCALE GENOMIC DNA]</scope>
    <source>
        <strain evidence="3">cv. Fuchu</strain>
    </source>
</reference>
<dbReference type="PANTHER" id="PTHR34115">
    <property type="entry name" value="PROTEIN, PUTATIVE-RELATED"/>
    <property type="match status" value="1"/>
</dbReference>
<dbReference type="Proteomes" id="UP000585474">
    <property type="component" value="Unassembled WGS sequence"/>
</dbReference>
<accession>A0A7J0FTD8</accession>
<gene>
    <name evidence="2" type="ORF">Acr_15g0005780</name>
</gene>
<organism evidence="2 3">
    <name type="scientific">Actinidia rufa</name>
    <dbReference type="NCBI Taxonomy" id="165716"/>
    <lineage>
        <taxon>Eukaryota</taxon>
        <taxon>Viridiplantae</taxon>
        <taxon>Streptophyta</taxon>
        <taxon>Embryophyta</taxon>
        <taxon>Tracheophyta</taxon>
        <taxon>Spermatophyta</taxon>
        <taxon>Magnoliopsida</taxon>
        <taxon>eudicotyledons</taxon>
        <taxon>Gunneridae</taxon>
        <taxon>Pentapetalae</taxon>
        <taxon>asterids</taxon>
        <taxon>Ericales</taxon>
        <taxon>Actinidiaceae</taxon>
        <taxon>Actinidia</taxon>
    </lineage>
</organism>
<dbReference type="EMBL" id="BJWL01000015">
    <property type="protein sequence ID" value="GFZ01969.1"/>
    <property type="molecule type" value="Genomic_DNA"/>
</dbReference>
<dbReference type="InterPro" id="IPR053258">
    <property type="entry name" value="Ca-permeable_cation_channel"/>
</dbReference>
<evidence type="ECO:0000313" key="3">
    <source>
        <dbReference type="Proteomes" id="UP000585474"/>
    </source>
</evidence>
<comment type="caution">
    <text evidence="2">The sequence shown here is derived from an EMBL/GenBank/DDBJ whole genome shotgun (WGS) entry which is preliminary data.</text>
</comment>
<evidence type="ECO:0000256" key="1">
    <source>
        <dbReference type="SAM" id="Phobius"/>
    </source>
</evidence>
<keyword evidence="3" id="KW-1185">Reference proteome</keyword>